<evidence type="ECO:0000313" key="1">
    <source>
        <dbReference type="EMBL" id="OOK68202.1"/>
    </source>
</evidence>
<comment type="caution">
    <text evidence="1">The sequence shown here is derived from an EMBL/GenBank/DDBJ whole genome shotgun (WGS) entry which is preliminary data.</text>
</comment>
<protein>
    <submittedName>
        <fullName evidence="1">Uncharacterized protein</fullName>
    </submittedName>
</protein>
<proteinExistence type="predicted"/>
<gene>
    <name evidence="1" type="ORF">BZL29_7013</name>
</gene>
<dbReference type="Proteomes" id="UP000188532">
    <property type="component" value="Unassembled WGS sequence"/>
</dbReference>
<dbReference type="AlphaFoldDB" id="A0A1V3WN11"/>
<sequence length="90" mass="9731">MVIDQENLNHCESFQLTAPTPNYSPLLTTIADIGRRCRLASLSCPSDTLRALHADPGHDRRGTPSPGVVVLPTTVEHDVADGFSVHGVER</sequence>
<dbReference type="EMBL" id="MVBN01000008">
    <property type="protein sequence ID" value="OOK68202.1"/>
    <property type="molecule type" value="Genomic_DNA"/>
</dbReference>
<name>A0A1V3WN11_MYCKA</name>
<accession>A0A1V3WN11</accession>
<evidence type="ECO:0000313" key="2">
    <source>
        <dbReference type="Proteomes" id="UP000188532"/>
    </source>
</evidence>
<reference evidence="1 2" key="1">
    <citation type="submission" date="2017-02" db="EMBL/GenBank/DDBJ databases">
        <title>Complete genome sequences of Mycobacterium kansasii strains isolated from rhesus macaques.</title>
        <authorList>
            <person name="Panda A."/>
            <person name="Nagaraj S."/>
            <person name="Zhao X."/>
            <person name="Tettelin H."/>
            <person name="Detolla L.J."/>
        </authorList>
    </citation>
    <scope>NUCLEOTIDE SEQUENCE [LARGE SCALE GENOMIC DNA]</scope>
    <source>
        <strain evidence="1 2">11-3469</strain>
    </source>
</reference>
<organism evidence="1 2">
    <name type="scientific">Mycobacterium kansasii</name>
    <dbReference type="NCBI Taxonomy" id="1768"/>
    <lineage>
        <taxon>Bacteria</taxon>
        <taxon>Bacillati</taxon>
        <taxon>Actinomycetota</taxon>
        <taxon>Actinomycetes</taxon>
        <taxon>Mycobacteriales</taxon>
        <taxon>Mycobacteriaceae</taxon>
        <taxon>Mycobacterium</taxon>
    </lineage>
</organism>